<evidence type="ECO:0000313" key="9">
    <source>
        <dbReference type="Proteomes" id="UP000886889"/>
    </source>
</evidence>
<name>A0A9D1NZZ2_9FIRM</name>
<evidence type="ECO:0000256" key="4">
    <source>
        <dbReference type="ARBA" id="ARBA00022840"/>
    </source>
</evidence>
<dbReference type="SUPFAM" id="SSF53067">
    <property type="entry name" value="Actin-like ATPase domain"/>
    <property type="match status" value="2"/>
</dbReference>
<dbReference type="CDD" id="cd07781">
    <property type="entry name" value="ASKHA_NBD_FGGY_L-RBK"/>
    <property type="match status" value="1"/>
</dbReference>
<dbReference type="Pfam" id="PF02782">
    <property type="entry name" value="FGGY_C"/>
    <property type="match status" value="1"/>
</dbReference>
<evidence type="ECO:0000256" key="3">
    <source>
        <dbReference type="ARBA" id="ARBA00022777"/>
    </source>
</evidence>
<organism evidence="8 9">
    <name type="scientific">Candidatus Merdiplasma excrementigallinarum</name>
    <dbReference type="NCBI Taxonomy" id="2840864"/>
    <lineage>
        <taxon>Bacteria</taxon>
        <taxon>Bacillati</taxon>
        <taxon>Bacillota</taxon>
        <taxon>Clostridia</taxon>
        <taxon>Lachnospirales</taxon>
        <taxon>Lachnospiraceae</taxon>
        <taxon>Lachnospiraceae incertae sedis</taxon>
        <taxon>Candidatus Merdiplasma</taxon>
    </lineage>
</organism>
<dbReference type="InterPro" id="IPR000577">
    <property type="entry name" value="Carb_kinase_FGGY"/>
</dbReference>
<evidence type="ECO:0000256" key="5">
    <source>
        <dbReference type="ARBA" id="ARBA00022935"/>
    </source>
</evidence>
<dbReference type="PIRSF" id="PIRSF000538">
    <property type="entry name" value="GlpK"/>
    <property type="match status" value="1"/>
</dbReference>
<dbReference type="InterPro" id="IPR043129">
    <property type="entry name" value="ATPase_NBD"/>
</dbReference>
<proteinExistence type="predicted"/>
<dbReference type="GO" id="GO:0005524">
    <property type="term" value="F:ATP binding"/>
    <property type="evidence" value="ECO:0007669"/>
    <property type="project" value="UniProtKB-KW"/>
</dbReference>
<protein>
    <submittedName>
        <fullName evidence="8">Ribulokinase</fullName>
        <ecNumber evidence="8">2.7.1.16</ecNumber>
    </submittedName>
</protein>
<dbReference type="GO" id="GO:0019150">
    <property type="term" value="F:D-ribulokinase activity"/>
    <property type="evidence" value="ECO:0007669"/>
    <property type="project" value="TreeGrafter"/>
</dbReference>
<dbReference type="NCBIfam" id="NF003154">
    <property type="entry name" value="PRK04123.1"/>
    <property type="match status" value="1"/>
</dbReference>
<sequence length="552" mass="61494">MENNYVIGVDFGSDSSRAVVVDTETGKTVGSGTAFYSRWKKGLYQHPEQGIFRQHPLDYLEAIESCILEALKPLGPRERSRVLGIGIDTTGSTPAPVNREGTPLALLEEFAEDENAMFYLWKDHSAFAEAEEVNEAFRHGSGTDYTKYQGNYCAEWYWAKILHAVRTDQRIREAAYTWEEHSDWMVGVMCGETRPDHIFHGACAAGHKAYWHSEWGGLPAKEVLEKLDPYLVQVRERYGNAPQPAVVKAGNLCPEWAKRLGLSTDVVISGSSFDAHAGAVGAGIREKTLICTMGTSAVDMIVEKAENLEGKDIKRFCGQAENSILPDLVGVETGQAAFGDIFAWFKKLLMWPLDNLKEELDPETFRKIRKTMDKRMLVDLQKGAEALPDEPFPVSLDWFNGRRYPDTDDFQKALIGGLRLGMEPPYVYRALVFGAVCGMKRIVAGFEEQGIEIHNVTAVGGISKKSEYVMQMMADVLGKEVAIVDADQTCALGAAIYAAVGSGAYGDVSQASAHLAAKEIRRFVPRKERHDFYMKHYAEYIQLAEFGDNWKI</sequence>
<dbReference type="Proteomes" id="UP000886889">
    <property type="component" value="Unassembled WGS sequence"/>
</dbReference>
<keyword evidence="5" id="KW-0054">Arabinose catabolism</keyword>
<evidence type="ECO:0000313" key="8">
    <source>
        <dbReference type="EMBL" id="HIV23254.1"/>
    </source>
</evidence>
<dbReference type="EMBL" id="DVOS01000042">
    <property type="protein sequence ID" value="HIV23254.1"/>
    <property type="molecule type" value="Genomic_DNA"/>
</dbReference>
<comment type="caution">
    <text evidence="8">The sequence shown here is derived from an EMBL/GenBank/DDBJ whole genome shotgun (WGS) entry which is preliminary data.</text>
</comment>
<reference evidence="8" key="1">
    <citation type="submission" date="2020-10" db="EMBL/GenBank/DDBJ databases">
        <authorList>
            <person name="Gilroy R."/>
        </authorList>
    </citation>
    <scope>NUCLEOTIDE SEQUENCE</scope>
    <source>
        <strain evidence="8">ChiBcec6-7307</strain>
    </source>
</reference>
<evidence type="ECO:0000259" key="7">
    <source>
        <dbReference type="Pfam" id="PF02782"/>
    </source>
</evidence>
<dbReference type="PANTHER" id="PTHR43435">
    <property type="entry name" value="RIBULOKINASE"/>
    <property type="match status" value="1"/>
</dbReference>
<dbReference type="InterPro" id="IPR018485">
    <property type="entry name" value="FGGY_C"/>
</dbReference>
<keyword evidence="6" id="KW-0119">Carbohydrate metabolism</keyword>
<dbReference type="Gene3D" id="1.20.58.2240">
    <property type="match status" value="1"/>
</dbReference>
<feature type="domain" description="Carbohydrate kinase FGGY C-terminal" evidence="7">
    <location>
        <begin position="290"/>
        <end position="501"/>
    </location>
</feature>
<gene>
    <name evidence="8" type="ORF">IAC80_04865</name>
</gene>
<dbReference type="Gene3D" id="3.30.420.40">
    <property type="match status" value="1"/>
</dbReference>
<dbReference type="EC" id="2.7.1.16" evidence="8"/>
<evidence type="ECO:0000256" key="1">
    <source>
        <dbReference type="ARBA" id="ARBA00022679"/>
    </source>
</evidence>
<dbReference type="PANTHER" id="PTHR43435:SF4">
    <property type="entry name" value="FGGY CARBOHYDRATE KINASE DOMAIN-CONTAINING PROTEIN"/>
    <property type="match status" value="1"/>
</dbReference>
<dbReference type="AlphaFoldDB" id="A0A9D1NZZ2"/>
<dbReference type="GO" id="GO:0019569">
    <property type="term" value="P:L-arabinose catabolic process to D-xylulose 5-phosphate"/>
    <property type="evidence" value="ECO:0007669"/>
    <property type="project" value="InterPro"/>
</dbReference>
<dbReference type="InterPro" id="IPR005929">
    <property type="entry name" value="Ribulokinase"/>
</dbReference>
<dbReference type="GO" id="GO:0008741">
    <property type="term" value="F:ribulokinase activity"/>
    <property type="evidence" value="ECO:0007669"/>
    <property type="project" value="UniProtKB-EC"/>
</dbReference>
<keyword evidence="2" id="KW-0547">Nucleotide-binding</keyword>
<evidence type="ECO:0000256" key="6">
    <source>
        <dbReference type="ARBA" id="ARBA00023277"/>
    </source>
</evidence>
<keyword evidence="1 8" id="KW-0808">Transferase</keyword>
<dbReference type="GO" id="GO:0005737">
    <property type="term" value="C:cytoplasm"/>
    <property type="evidence" value="ECO:0007669"/>
    <property type="project" value="TreeGrafter"/>
</dbReference>
<keyword evidence="3" id="KW-0418">Kinase</keyword>
<keyword evidence="4" id="KW-0067">ATP-binding</keyword>
<evidence type="ECO:0000256" key="2">
    <source>
        <dbReference type="ARBA" id="ARBA00022741"/>
    </source>
</evidence>
<accession>A0A9D1NZZ2</accession>
<reference evidence="8" key="2">
    <citation type="journal article" date="2021" name="PeerJ">
        <title>Extensive microbial diversity within the chicken gut microbiome revealed by metagenomics and culture.</title>
        <authorList>
            <person name="Gilroy R."/>
            <person name="Ravi A."/>
            <person name="Getino M."/>
            <person name="Pursley I."/>
            <person name="Horton D.L."/>
            <person name="Alikhan N.F."/>
            <person name="Baker D."/>
            <person name="Gharbi K."/>
            <person name="Hall N."/>
            <person name="Watson M."/>
            <person name="Adriaenssens E.M."/>
            <person name="Foster-Nyarko E."/>
            <person name="Jarju S."/>
            <person name="Secka A."/>
            <person name="Antonio M."/>
            <person name="Oren A."/>
            <person name="Chaudhuri R.R."/>
            <person name="La Ragione R."/>
            <person name="Hildebrand F."/>
            <person name="Pallen M.J."/>
        </authorList>
    </citation>
    <scope>NUCLEOTIDE SEQUENCE</scope>
    <source>
        <strain evidence="8">ChiBcec6-7307</strain>
    </source>
</reference>